<sequence>MSNIGIQVIFMLLYDWQICFNTKQNFGVFLFRTLLVFFSSSPLTSFWFVSDGLKPRSDPKLFPPWSKFDYQSEISILLFGQGFQQFGSGFGMGSSFFTRGAFKEDQSVAGSRF</sequence>
<feature type="transmembrane region" description="Helical" evidence="1">
    <location>
        <begin position="29"/>
        <end position="49"/>
    </location>
</feature>
<keyword evidence="1" id="KW-0812">Transmembrane</keyword>
<evidence type="ECO:0000256" key="1">
    <source>
        <dbReference type="SAM" id="Phobius"/>
    </source>
</evidence>
<dbReference type="EMBL" id="CAXDID020000094">
    <property type="protein sequence ID" value="CAL6023984.1"/>
    <property type="molecule type" value="Genomic_DNA"/>
</dbReference>
<proteinExistence type="predicted"/>
<keyword evidence="1" id="KW-0472">Membrane</keyword>
<evidence type="ECO:0000313" key="3">
    <source>
        <dbReference type="EMBL" id="CAL6023984.1"/>
    </source>
</evidence>
<evidence type="ECO:0000313" key="2">
    <source>
        <dbReference type="EMBL" id="CAI9954649.1"/>
    </source>
</evidence>
<protein>
    <submittedName>
        <fullName evidence="3">Hypothetical_protein</fullName>
    </submittedName>
</protein>
<dbReference type="Proteomes" id="UP001642409">
    <property type="component" value="Unassembled WGS sequence"/>
</dbReference>
<keyword evidence="1" id="KW-1133">Transmembrane helix</keyword>
<dbReference type="EMBL" id="CATOUU010000849">
    <property type="protein sequence ID" value="CAI9954649.1"/>
    <property type="molecule type" value="Genomic_DNA"/>
</dbReference>
<comment type="caution">
    <text evidence="2">The sequence shown here is derived from an EMBL/GenBank/DDBJ whole genome shotgun (WGS) entry which is preliminary data.</text>
</comment>
<name>A0AA86QK92_9EUKA</name>
<dbReference type="AlphaFoldDB" id="A0AA86QK92"/>
<gene>
    <name evidence="3" type="ORF">HINF_LOCUS29401</name>
    <name evidence="2" type="ORF">HINF_LOCUS42294</name>
</gene>
<reference evidence="2" key="1">
    <citation type="submission" date="2023-06" db="EMBL/GenBank/DDBJ databases">
        <authorList>
            <person name="Kurt Z."/>
        </authorList>
    </citation>
    <scope>NUCLEOTIDE SEQUENCE</scope>
</reference>
<accession>A0AA86QK92</accession>
<evidence type="ECO:0000313" key="4">
    <source>
        <dbReference type="Proteomes" id="UP001642409"/>
    </source>
</evidence>
<organism evidence="2">
    <name type="scientific">Hexamita inflata</name>
    <dbReference type="NCBI Taxonomy" id="28002"/>
    <lineage>
        <taxon>Eukaryota</taxon>
        <taxon>Metamonada</taxon>
        <taxon>Diplomonadida</taxon>
        <taxon>Hexamitidae</taxon>
        <taxon>Hexamitinae</taxon>
        <taxon>Hexamita</taxon>
    </lineage>
</organism>
<reference evidence="3 4" key="2">
    <citation type="submission" date="2024-07" db="EMBL/GenBank/DDBJ databases">
        <authorList>
            <person name="Akdeniz Z."/>
        </authorList>
    </citation>
    <scope>NUCLEOTIDE SEQUENCE [LARGE SCALE GENOMIC DNA]</scope>
</reference>
<keyword evidence="4" id="KW-1185">Reference proteome</keyword>